<evidence type="ECO:0000256" key="1">
    <source>
        <dbReference type="SAM" id="Phobius"/>
    </source>
</evidence>
<name>A0AAE4SDC2_9EURY</name>
<feature type="transmembrane region" description="Helical" evidence="1">
    <location>
        <begin position="12"/>
        <end position="30"/>
    </location>
</feature>
<keyword evidence="3" id="KW-1185">Reference proteome</keyword>
<organism evidence="2 3">
    <name type="scientific">Methanorbis rubei</name>
    <dbReference type="NCBI Taxonomy" id="3028300"/>
    <lineage>
        <taxon>Archaea</taxon>
        <taxon>Methanobacteriati</taxon>
        <taxon>Methanobacteriota</taxon>
        <taxon>Stenosarchaea group</taxon>
        <taxon>Methanomicrobia</taxon>
        <taxon>Methanomicrobiales</taxon>
        <taxon>Methanocorpusculaceae</taxon>
        <taxon>Methanorbis</taxon>
    </lineage>
</organism>
<sequence length="97" mass="11224">MYEGTDVGMSSWVIFAVVIIGCIILIAVISRIETKYNKRFVSKRQEIILENASERAQEMFSKEEQPEFVVGQVYQMEDGSLAKYAADKKFYKIKMEK</sequence>
<protein>
    <submittedName>
        <fullName evidence="2">Uncharacterized protein</fullName>
    </submittedName>
</protein>
<gene>
    <name evidence="2" type="ORF">McpCs1_07800</name>
</gene>
<proteinExistence type="predicted"/>
<comment type="caution">
    <text evidence="2">The sequence shown here is derived from an EMBL/GenBank/DDBJ whole genome shotgun (WGS) entry which is preliminary data.</text>
</comment>
<keyword evidence="1" id="KW-1133">Transmembrane helix</keyword>
<dbReference type="EMBL" id="JAWDKB010000003">
    <property type="protein sequence ID" value="MDV0443405.1"/>
    <property type="molecule type" value="Genomic_DNA"/>
</dbReference>
<reference evidence="2 3" key="1">
    <citation type="submission" date="2023-06" db="EMBL/GenBank/DDBJ databases">
        <title>Genome sequence of Methancorpusculaceae sp. Cs1.</title>
        <authorList>
            <person name="Protasov E."/>
            <person name="Platt K."/>
            <person name="Poehlein A."/>
            <person name="Daniel R."/>
            <person name="Brune A."/>
        </authorList>
    </citation>
    <scope>NUCLEOTIDE SEQUENCE [LARGE SCALE GENOMIC DNA]</scope>
    <source>
        <strain evidence="2 3">Cs1</strain>
    </source>
</reference>
<accession>A0AAE4SDC2</accession>
<evidence type="ECO:0000313" key="3">
    <source>
        <dbReference type="Proteomes" id="UP001283212"/>
    </source>
</evidence>
<keyword evidence="1" id="KW-0812">Transmembrane</keyword>
<dbReference type="AlphaFoldDB" id="A0AAE4SDC2"/>
<dbReference type="Proteomes" id="UP001283212">
    <property type="component" value="Unassembled WGS sequence"/>
</dbReference>
<keyword evidence="1" id="KW-0472">Membrane</keyword>
<dbReference type="RefSeq" id="WP_338095931.1">
    <property type="nucleotide sequence ID" value="NZ_JAWDKB010000003.1"/>
</dbReference>
<evidence type="ECO:0000313" key="2">
    <source>
        <dbReference type="EMBL" id="MDV0443405.1"/>
    </source>
</evidence>